<dbReference type="AlphaFoldDB" id="A0A9Q1ILW8"/>
<keyword evidence="2" id="KW-1185">Reference proteome</keyword>
<name>A0A9Q1ILW8_SYNKA</name>
<accession>A0A9Q1ILW8</accession>
<evidence type="ECO:0000313" key="1">
    <source>
        <dbReference type="EMBL" id="KAJ8344442.1"/>
    </source>
</evidence>
<comment type="caution">
    <text evidence="1">The sequence shown here is derived from an EMBL/GenBank/DDBJ whole genome shotgun (WGS) entry which is preliminary data.</text>
</comment>
<sequence>MFFPDGLHSSPPRFQGTPVLPPCATSVSKAVRRRARDCLASDLNCQPGSRSLERKICSPDARFLHTPFRQ</sequence>
<protein>
    <submittedName>
        <fullName evidence="1">Uncharacterized protein</fullName>
    </submittedName>
</protein>
<dbReference type="EMBL" id="JAINUF010000013">
    <property type="protein sequence ID" value="KAJ8344442.1"/>
    <property type="molecule type" value="Genomic_DNA"/>
</dbReference>
<gene>
    <name evidence="1" type="ORF">SKAU_G00317710</name>
</gene>
<proteinExistence type="predicted"/>
<evidence type="ECO:0000313" key="2">
    <source>
        <dbReference type="Proteomes" id="UP001152622"/>
    </source>
</evidence>
<dbReference type="Proteomes" id="UP001152622">
    <property type="component" value="Chromosome 13"/>
</dbReference>
<reference evidence="1" key="1">
    <citation type="journal article" date="2023" name="Science">
        <title>Genome structures resolve the early diversification of teleost fishes.</title>
        <authorList>
            <person name="Parey E."/>
            <person name="Louis A."/>
            <person name="Montfort J."/>
            <person name="Bouchez O."/>
            <person name="Roques C."/>
            <person name="Iampietro C."/>
            <person name="Lluch J."/>
            <person name="Castinel A."/>
            <person name="Donnadieu C."/>
            <person name="Desvignes T."/>
            <person name="Floi Bucao C."/>
            <person name="Jouanno E."/>
            <person name="Wen M."/>
            <person name="Mejri S."/>
            <person name="Dirks R."/>
            <person name="Jansen H."/>
            <person name="Henkel C."/>
            <person name="Chen W.J."/>
            <person name="Zahm M."/>
            <person name="Cabau C."/>
            <person name="Klopp C."/>
            <person name="Thompson A.W."/>
            <person name="Robinson-Rechavi M."/>
            <person name="Braasch I."/>
            <person name="Lecointre G."/>
            <person name="Bobe J."/>
            <person name="Postlethwait J.H."/>
            <person name="Berthelot C."/>
            <person name="Roest Crollius H."/>
            <person name="Guiguen Y."/>
        </authorList>
    </citation>
    <scope>NUCLEOTIDE SEQUENCE</scope>
    <source>
        <strain evidence="1">WJC10195</strain>
    </source>
</reference>
<organism evidence="1 2">
    <name type="scientific">Synaphobranchus kaupii</name>
    <name type="common">Kaup's arrowtooth eel</name>
    <dbReference type="NCBI Taxonomy" id="118154"/>
    <lineage>
        <taxon>Eukaryota</taxon>
        <taxon>Metazoa</taxon>
        <taxon>Chordata</taxon>
        <taxon>Craniata</taxon>
        <taxon>Vertebrata</taxon>
        <taxon>Euteleostomi</taxon>
        <taxon>Actinopterygii</taxon>
        <taxon>Neopterygii</taxon>
        <taxon>Teleostei</taxon>
        <taxon>Anguilliformes</taxon>
        <taxon>Synaphobranchidae</taxon>
        <taxon>Synaphobranchus</taxon>
    </lineage>
</organism>